<accession>A0ABD0KDF1</accession>
<proteinExistence type="predicted"/>
<gene>
    <name evidence="2" type="ORF">BaRGS_00023593</name>
</gene>
<evidence type="ECO:0000256" key="1">
    <source>
        <dbReference type="SAM" id="MobiDB-lite"/>
    </source>
</evidence>
<organism evidence="2 3">
    <name type="scientific">Batillaria attramentaria</name>
    <dbReference type="NCBI Taxonomy" id="370345"/>
    <lineage>
        <taxon>Eukaryota</taxon>
        <taxon>Metazoa</taxon>
        <taxon>Spiralia</taxon>
        <taxon>Lophotrochozoa</taxon>
        <taxon>Mollusca</taxon>
        <taxon>Gastropoda</taxon>
        <taxon>Caenogastropoda</taxon>
        <taxon>Sorbeoconcha</taxon>
        <taxon>Cerithioidea</taxon>
        <taxon>Batillariidae</taxon>
        <taxon>Batillaria</taxon>
    </lineage>
</organism>
<feature type="region of interest" description="Disordered" evidence="1">
    <location>
        <begin position="1"/>
        <end position="33"/>
    </location>
</feature>
<dbReference type="EMBL" id="JACVVK020000198">
    <property type="protein sequence ID" value="KAK7485183.1"/>
    <property type="molecule type" value="Genomic_DNA"/>
</dbReference>
<evidence type="ECO:0000313" key="3">
    <source>
        <dbReference type="Proteomes" id="UP001519460"/>
    </source>
</evidence>
<evidence type="ECO:0000313" key="2">
    <source>
        <dbReference type="EMBL" id="KAK7485183.1"/>
    </source>
</evidence>
<comment type="caution">
    <text evidence="2">The sequence shown here is derived from an EMBL/GenBank/DDBJ whole genome shotgun (WGS) entry which is preliminary data.</text>
</comment>
<dbReference type="AlphaFoldDB" id="A0ABD0KDF1"/>
<keyword evidence="3" id="KW-1185">Reference proteome</keyword>
<dbReference type="Proteomes" id="UP001519460">
    <property type="component" value="Unassembled WGS sequence"/>
</dbReference>
<sequence length="83" mass="9283">MQLSARTEAEPPTVSPVGYSRQVPVRKPSTKSPATPCVIPLWHFARARNARRDINCQTDKSNRLCLRSLTTADGKQYDLTGRN</sequence>
<reference evidence="2 3" key="1">
    <citation type="journal article" date="2023" name="Sci. Data">
        <title>Genome assembly of the Korean intertidal mud-creeper Batillaria attramentaria.</title>
        <authorList>
            <person name="Patra A.K."/>
            <person name="Ho P.T."/>
            <person name="Jun S."/>
            <person name="Lee S.J."/>
            <person name="Kim Y."/>
            <person name="Won Y.J."/>
        </authorList>
    </citation>
    <scope>NUCLEOTIDE SEQUENCE [LARGE SCALE GENOMIC DNA]</scope>
    <source>
        <strain evidence="2">Wonlab-2016</strain>
    </source>
</reference>
<protein>
    <submittedName>
        <fullName evidence="2">Uncharacterized protein</fullName>
    </submittedName>
</protein>
<name>A0ABD0KDF1_9CAEN</name>